<gene>
    <name evidence="2" type="ORF">ABQJ54_18930</name>
</gene>
<protein>
    <submittedName>
        <fullName evidence="2">Uncharacterized protein</fullName>
    </submittedName>
</protein>
<feature type="compositionally biased region" description="Basic and acidic residues" evidence="1">
    <location>
        <begin position="59"/>
        <end position="90"/>
    </location>
</feature>
<reference evidence="2 3" key="1">
    <citation type="submission" date="2024-06" db="EMBL/GenBank/DDBJ databases">
        <authorList>
            <person name="Woo H."/>
        </authorList>
    </citation>
    <scope>NUCLEOTIDE SEQUENCE [LARGE SCALE GENOMIC DNA]</scope>
    <source>
        <strain evidence="2 3">Si-c</strain>
    </source>
</reference>
<evidence type="ECO:0000256" key="1">
    <source>
        <dbReference type="SAM" id="MobiDB-lite"/>
    </source>
</evidence>
<proteinExistence type="predicted"/>
<dbReference type="Proteomes" id="UP001556220">
    <property type="component" value="Unassembled WGS sequence"/>
</dbReference>
<feature type="region of interest" description="Disordered" evidence="1">
    <location>
        <begin position="59"/>
        <end position="108"/>
    </location>
</feature>
<keyword evidence="3" id="KW-1185">Reference proteome</keyword>
<feature type="compositionally biased region" description="Basic residues" evidence="1">
    <location>
        <begin position="98"/>
        <end position="108"/>
    </location>
</feature>
<organism evidence="2 3">
    <name type="scientific">Rhodanobacter lycopersici</name>
    <dbReference type="NCBI Taxonomy" id="3162487"/>
    <lineage>
        <taxon>Bacteria</taxon>
        <taxon>Pseudomonadati</taxon>
        <taxon>Pseudomonadota</taxon>
        <taxon>Gammaproteobacteria</taxon>
        <taxon>Lysobacterales</taxon>
        <taxon>Rhodanobacteraceae</taxon>
        <taxon>Rhodanobacter</taxon>
    </lineage>
</organism>
<sequence length="108" mass="12140">MSIVMDEEIKRRTTRRRCVGSWASALARQGAPDETTACKYRYLHGAARPGPLVVRHGERAPEAAQHDAVTRYHRGRDDHRGATLDEEQNKTRAAAMHPTKKGQQRHSG</sequence>
<name>A0ABV3QL26_9GAMM</name>
<evidence type="ECO:0000313" key="3">
    <source>
        <dbReference type="Proteomes" id="UP001556220"/>
    </source>
</evidence>
<accession>A0ABV3QL26</accession>
<dbReference type="EMBL" id="JBFOHK010000007">
    <property type="protein sequence ID" value="MEW9573831.1"/>
    <property type="molecule type" value="Genomic_DNA"/>
</dbReference>
<evidence type="ECO:0000313" key="2">
    <source>
        <dbReference type="EMBL" id="MEW9573831.1"/>
    </source>
</evidence>
<comment type="caution">
    <text evidence="2">The sequence shown here is derived from an EMBL/GenBank/DDBJ whole genome shotgun (WGS) entry which is preliminary data.</text>
</comment>
<dbReference type="RefSeq" id="WP_367855891.1">
    <property type="nucleotide sequence ID" value="NZ_JBFOHK010000007.1"/>
</dbReference>